<evidence type="ECO:0000313" key="1">
    <source>
        <dbReference type="EMBL" id="MDR6460499.1"/>
    </source>
</evidence>
<evidence type="ECO:0000313" key="2">
    <source>
        <dbReference type="Proteomes" id="UP001184833"/>
    </source>
</evidence>
<proteinExistence type="predicted"/>
<accession>A0ACC6JCC7</accession>
<keyword evidence="2" id="KW-1185">Reference proteome</keyword>
<organism evidence="1 2">
    <name type="scientific">Chryseobacterium vietnamense</name>
    <dbReference type="NCBI Taxonomy" id="866785"/>
    <lineage>
        <taxon>Bacteria</taxon>
        <taxon>Pseudomonadati</taxon>
        <taxon>Bacteroidota</taxon>
        <taxon>Flavobacteriia</taxon>
        <taxon>Flavobacteriales</taxon>
        <taxon>Weeksellaceae</taxon>
        <taxon>Chryseobacterium group</taxon>
        <taxon>Chryseobacterium</taxon>
    </lineage>
</organism>
<gene>
    <name evidence="1" type="ORF">J2786_003633</name>
</gene>
<dbReference type="Proteomes" id="UP001184833">
    <property type="component" value="Unassembled WGS sequence"/>
</dbReference>
<protein>
    <submittedName>
        <fullName evidence="1">Uncharacterized protein YbjQ (UPF0145 family)</fullName>
    </submittedName>
</protein>
<sequence>MNKYKKITFLKQYKNTLLMVGLILVISCAPTVNYIGKNYNPTENIDVFLDTNDVKKNYEVIGKVDGISGILGSSYQDIQDKIVQKAKEKGADAVILYNMEQRIIGSTSSSNTEHRQWMKNTTTSSSNVTEDVLHADFIKYIP</sequence>
<comment type="caution">
    <text evidence="1">The sequence shown here is derived from an EMBL/GenBank/DDBJ whole genome shotgun (WGS) entry which is preliminary data.</text>
</comment>
<dbReference type="EMBL" id="JAVDQX010000004">
    <property type="protein sequence ID" value="MDR6460499.1"/>
    <property type="molecule type" value="Genomic_DNA"/>
</dbReference>
<reference evidence="1" key="1">
    <citation type="submission" date="2023-07" db="EMBL/GenBank/DDBJ databases">
        <title>Sorghum-associated microbial communities from plants grown in Nebraska, USA.</title>
        <authorList>
            <person name="Schachtman D."/>
        </authorList>
    </citation>
    <scope>NUCLEOTIDE SEQUENCE</scope>
    <source>
        <strain evidence="1">DS2329</strain>
    </source>
</reference>
<name>A0ACC6JCC7_9FLAO</name>